<comment type="caution">
    <text evidence="5">The sequence shown here is derived from an EMBL/GenBank/DDBJ whole genome shotgun (WGS) entry which is preliminary data.</text>
</comment>
<dbReference type="EMBL" id="JAIWYP010000005">
    <property type="protein sequence ID" value="KAH3829042.1"/>
    <property type="molecule type" value="Genomic_DNA"/>
</dbReference>
<evidence type="ECO:0000256" key="4">
    <source>
        <dbReference type="SAM" id="SignalP"/>
    </source>
</evidence>
<dbReference type="PANTHER" id="PTHR19229">
    <property type="entry name" value="ATP-BINDING CASSETTE TRANSPORTER SUBFAMILY A ABCA"/>
    <property type="match status" value="1"/>
</dbReference>
<evidence type="ECO:0000256" key="3">
    <source>
        <dbReference type="SAM" id="Phobius"/>
    </source>
</evidence>
<feature type="signal peptide" evidence="4">
    <location>
        <begin position="1"/>
        <end position="20"/>
    </location>
</feature>
<gene>
    <name evidence="5" type="ORF">DPMN_131030</name>
</gene>
<feature type="chain" id="PRO_5039109235" evidence="4">
    <location>
        <begin position="21"/>
        <end position="90"/>
    </location>
</feature>
<keyword evidence="3" id="KW-1133">Transmembrane helix</keyword>
<keyword evidence="6" id="KW-1185">Reference proteome</keyword>
<evidence type="ECO:0000256" key="2">
    <source>
        <dbReference type="ARBA" id="ARBA00022737"/>
    </source>
</evidence>
<evidence type="ECO:0000313" key="5">
    <source>
        <dbReference type="EMBL" id="KAH3829042.1"/>
    </source>
</evidence>
<dbReference type="GO" id="GO:0140359">
    <property type="term" value="F:ABC-type transporter activity"/>
    <property type="evidence" value="ECO:0007669"/>
    <property type="project" value="InterPro"/>
</dbReference>
<evidence type="ECO:0000313" key="6">
    <source>
        <dbReference type="Proteomes" id="UP000828390"/>
    </source>
</evidence>
<keyword evidence="4" id="KW-0732">Signal</keyword>
<accession>A0A9D4K1Q3</accession>
<proteinExistence type="predicted"/>
<keyword evidence="3" id="KW-0812">Transmembrane</keyword>
<feature type="transmembrane region" description="Helical" evidence="3">
    <location>
        <begin position="44"/>
        <end position="66"/>
    </location>
</feature>
<keyword evidence="3" id="KW-0472">Membrane</keyword>
<dbReference type="PANTHER" id="PTHR19229:SF36">
    <property type="entry name" value="ATP-BINDING CASSETTE SUB-FAMILY A MEMBER 2"/>
    <property type="match status" value="1"/>
</dbReference>
<dbReference type="InterPro" id="IPR026082">
    <property type="entry name" value="ABCA"/>
</dbReference>
<protein>
    <submittedName>
        <fullName evidence="5">Uncharacterized protein</fullName>
    </submittedName>
</protein>
<dbReference type="Proteomes" id="UP000828390">
    <property type="component" value="Unassembled WGS sequence"/>
</dbReference>
<organism evidence="5 6">
    <name type="scientific">Dreissena polymorpha</name>
    <name type="common">Zebra mussel</name>
    <name type="synonym">Mytilus polymorpha</name>
    <dbReference type="NCBI Taxonomy" id="45954"/>
    <lineage>
        <taxon>Eukaryota</taxon>
        <taxon>Metazoa</taxon>
        <taxon>Spiralia</taxon>
        <taxon>Lophotrochozoa</taxon>
        <taxon>Mollusca</taxon>
        <taxon>Bivalvia</taxon>
        <taxon>Autobranchia</taxon>
        <taxon>Heteroconchia</taxon>
        <taxon>Euheterodonta</taxon>
        <taxon>Imparidentia</taxon>
        <taxon>Neoheterodontei</taxon>
        <taxon>Myida</taxon>
        <taxon>Dreissenoidea</taxon>
        <taxon>Dreissenidae</taxon>
        <taxon>Dreissena</taxon>
    </lineage>
</organism>
<reference evidence="5" key="2">
    <citation type="submission" date="2020-11" db="EMBL/GenBank/DDBJ databases">
        <authorList>
            <person name="McCartney M.A."/>
            <person name="Auch B."/>
            <person name="Kono T."/>
            <person name="Mallez S."/>
            <person name="Becker A."/>
            <person name="Gohl D.M."/>
            <person name="Silverstein K.A.T."/>
            <person name="Koren S."/>
            <person name="Bechman K.B."/>
            <person name="Herman A."/>
            <person name="Abrahante J.E."/>
            <person name="Garbe J."/>
        </authorList>
    </citation>
    <scope>NUCLEOTIDE SEQUENCE</scope>
    <source>
        <strain evidence="5">Duluth1</strain>
        <tissue evidence="5">Whole animal</tissue>
    </source>
</reference>
<dbReference type="GO" id="GO:0005319">
    <property type="term" value="F:lipid transporter activity"/>
    <property type="evidence" value="ECO:0007669"/>
    <property type="project" value="TreeGrafter"/>
</dbReference>
<dbReference type="GO" id="GO:0016020">
    <property type="term" value="C:membrane"/>
    <property type="evidence" value="ECO:0007669"/>
    <property type="project" value="InterPro"/>
</dbReference>
<sequence>MLPLFMILAWILTTAMLCKSIVYEKDRRLKEIMKIMGLGNGVHWMAWFINAFVMMFLTNLLLVILLKVLALNKPFSGKTWLKPIPLTYVF</sequence>
<name>A0A9D4K1Q3_DREPO</name>
<evidence type="ECO:0000256" key="1">
    <source>
        <dbReference type="ARBA" id="ARBA00022448"/>
    </source>
</evidence>
<keyword evidence="2" id="KW-0677">Repeat</keyword>
<keyword evidence="1" id="KW-0813">Transport</keyword>
<reference evidence="5" key="1">
    <citation type="journal article" date="2019" name="bioRxiv">
        <title>The Genome of the Zebra Mussel, Dreissena polymorpha: A Resource for Invasive Species Research.</title>
        <authorList>
            <person name="McCartney M.A."/>
            <person name="Auch B."/>
            <person name="Kono T."/>
            <person name="Mallez S."/>
            <person name="Zhang Y."/>
            <person name="Obille A."/>
            <person name="Becker A."/>
            <person name="Abrahante J.E."/>
            <person name="Garbe J."/>
            <person name="Badalamenti J.P."/>
            <person name="Herman A."/>
            <person name="Mangelson H."/>
            <person name="Liachko I."/>
            <person name="Sullivan S."/>
            <person name="Sone E.D."/>
            <person name="Koren S."/>
            <person name="Silverstein K.A.T."/>
            <person name="Beckman K.B."/>
            <person name="Gohl D.M."/>
        </authorList>
    </citation>
    <scope>NUCLEOTIDE SEQUENCE</scope>
    <source>
        <strain evidence="5">Duluth1</strain>
        <tissue evidence="5">Whole animal</tissue>
    </source>
</reference>
<dbReference type="AlphaFoldDB" id="A0A9D4K1Q3"/>